<keyword evidence="5 14" id="KW-0812">Transmembrane</keyword>
<evidence type="ECO:0000256" key="2">
    <source>
        <dbReference type="ARBA" id="ARBA00004651"/>
    </source>
</evidence>
<comment type="caution">
    <text evidence="15">The sequence shown here is derived from an EMBL/GenBank/DDBJ whole genome shotgun (WGS) entry which is preliminary data.</text>
</comment>
<feature type="region of interest" description="Disordered" evidence="13">
    <location>
        <begin position="74"/>
        <end position="139"/>
    </location>
</feature>
<evidence type="ECO:0000256" key="11">
    <source>
        <dbReference type="ARBA" id="ARBA00040821"/>
    </source>
</evidence>
<evidence type="ECO:0000256" key="4">
    <source>
        <dbReference type="ARBA" id="ARBA00022475"/>
    </source>
</evidence>
<evidence type="ECO:0000256" key="6">
    <source>
        <dbReference type="ARBA" id="ARBA00022989"/>
    </source>
</evidence>
<evidence type="ECO:0000256" key="13">
    <source>
        <dbReference type="SAM" id="MobiDB-lite"/>
    </source>
</evidence>
<sequence length="139" mass="15409">MKTVPGITETGKISEVVMPMLWFEESGYIDGPILKTFHTNLVILPALMEYMQYGFIALGLVTIVISVLVLRKQKKDRGADFNKETPGFARQSEPIKSSHEVEKINLKTKRSNPNAAAAASDGNRSISTEEKTPLLQETD</sequence>
<comment type="similarity">
    <text evidence="3">Belongs to the CD36 family.</text>
</comment>
<feature type="compositionally biased region" description="Basic and acidic residues" evidence="13">
    <location>
        <begin position="96"/>
        <end position="105"/>
    </location>
</feature>
<comment type="subcellular location">
    <subcellularLocation>
        <location evidence="2">Cell membrane</location>
        <topology evidence="2">Multi-pass membrane protein</topology>
    </subcellularLocation>
    <subcellularLocation>
        <location evidence="1">Membrane</location>
        <location evidence="1">Caveola</location>
        <topology evidence="1">Multi-pass membrane protein</topology>
    </subcellularLocation>
</comment>
<dbReference type="GO" id="GO:0005901">
    <property type="term" value="C:caveola"/>
    <property type="evidence" value="ECO:0007669"/>
    <property type="project" value="UniProtKB-SubCell"/>
</dbReference>
<keyword evidence="8" id="KW-1015">Disulfide bond</keyword>
<dbReference type="GO" id="GO:0008289">
    <property type="term" value="F:lipid binding"/>
    <property type="evidence" value="ECO:0007669"/>
    <property type="project" value="TreeGrafter"/>
</dbReference>
<dbReference type="Pfam" id="PF01130">
    <property type="entry name" value="CD36"/>
    <property type="match status" value="1"/>
</dbReference>
<keyword evidence="16" id="KW-1185">Reference proteome</keyword>
<dbReference type="PANTHER" id="PTHR11923">
    <property type="entry name" value="SCAVENGER RECEPTOR CLASS B TYPE-1 SR-B1"/>
    <property type="match status" value="1"/>
</dbReference>
<keyword evidence="6 14" id="KW-1133">Transmembrane helix</keyword>
<name>A0AAW0NIU2_9GOBI</name>
<dbReference type="GO" id="GO:0070508">
    <property type="term" value="P:cholesterol import"/>
    <property type="evidence" value="ECO:0007669"/>
    <property type="project" value="TreeGrafter"/>
</dbReference>
<dbReference type="GO" id="GO:0005044">
    <property type="term" value="F:scavenger receptor activity"/>
    <property type="evidence" value="ECO:0007669"/>
    <property type="project" value="TreeGrafter"/>
</dbReference>
<evidence type="ECO:0000313" key="15">
    <source>
        <dbReference type="EMBL" id="KAK7895444.1"/>
    </source>
</evidence>
<evidence type="ECO:0000256" key="7">
    <source>
        <dbReference type="ARBA" id="ARBA00023136"/>
    </source>
</evidence>
<keyword evidence="9" id="KW-0675">Receptor</keyword>
<dbReference type="GO" id="GO:0034381">
    <property type="term" value="P:plasma lipoprotein particle clearance"/>
    <property type="evidence" value="ECO:0007669"/>
    <property type="project" value="TreeGrafter"/>
</dbReference>
<accession>A0AAW0NIU2</accession>
<dbReference type="AlphaFoldDB" id="A0AAW0NIU2"/>
<reference evidence="16" key="1">
    <citation type="submission" date="2024-04" db="EMBL/GenBank/DDBJ databases">
        <title>Salinicola lusitanus LLJ914,a marine bacterium isolated from the Okinawa Trough.</title>
        <authorList>
            <person name="Li J."/>
        </authorList>
    </citation>
    <scope>NUCLEOTIDE SEQUENCE [LARGE SCALE GENOMIC DNA]</scope>
</reference>
<evidence type="ECO:0000256" key="9">
    <source>
        <dbReference type="ARBA" id="ARBA00023170"/>
    </source>
</evidence>
<evidence type="ECO:0000256" key="12">
    <source>
        <dbReference type="ARBA" id="ARBA00042244"/>
    </source>
</evidence>
<dbReference type="GO" id="GO:0030169">
    <property type="term" value="F:low-density lipoprotein particle binding"/>
    <property type="evidence" value="ECO:0007669"/>
    <property type="project" value="TreeGrafter"/>
</dbReference>
<keyword evidence="10" id="KW-0325">Glycoprotein</keyword>
<proteinExistence type="inferred from homology"/>
<dbReference type="GO" id="GO:0043654">
    <property type="term" value="P:recognition of apoptotic cell"/>
    <property type="evidence" value="ECO:0007669"/>
    <property type="project" value="TreeGrafter"/>
</dbReference>
<dbReference type="InterPro" id="IPR002159">
    <property type="entry name" value="CD36_fam"/>
</dbReference>
<dbReference type="EMBL" id="JBBPFD010000015">
    <property type="protein sequence ID" value="KAK7895444.1"/>
    <property type="molecule type" value="Genomic_DNA"/>
</dbReference>
<gene>
    <name evidence="15" type="ORF">WMY93_020769</name>
</gene>
<evidence type="ECO:0000256" key="14">
    <source>
        <dbReference type="SAM" id="Phobius"/>
    </source>
</evidence>
<dbReference type="GO" id="GO:0005737">
    <property type="term" value="C:cytoplasm"/>
    <property type="evidence" value="ECO:0007669"/>
    <property type="project" value="TreeGrafter"/>
</dbReference>
<evidence type="ECO:0000313" key="16">
    <source>
        <dbReference type="Proteomes" id="UP001460270"/>
    </source>
</evidence>
<evidence type="ECO:0000256" key="3">
    <source>
        <dbReference type="ARBA" id="ARBA00010532"/>
    </source>
</evidence>
<keyword evidence="4" id="KW-1003">Cell membrane</keyword>
<evidence type="ECO:0000256" key="8">
    <source>
        <dbReference type="ARBA" id="ARBA00023157"/>
    </source>
</evidence>
<keyword evidence="7 14" id="KW-0472">Membrane</keyword>
<feature type="transmembrane region" description="Helical" evidence="14">
    <location>
        <begin position="50"/>
        <end position="70"/>
    </location>
</feature>
<evidence type="ECO:0000256" key="5">
    <source>
        <dbReference type="ARBA" id="ARBA00022692"/>
    </source>
</evidence>
<protein>
    <recommendedName>
        <fullName evidence="11">Scavenger receptor class B member 1</fullName>
    </recommendedName>
    <alternativeName>
        <fullName evidence="12">SR-BI</fullName>
    </alternativeName>
</protein>
<evidence type="ECO:0000256" key="10">
    <source>
        <dbReference type="ARBA" id="ARBA00023180"/>
    </source>
</evidence>
<dbReference type="PANTHER" id="PTHR11923:SF110">
    <property type="entry name" value="SCAVENGER RECEPTOR CLASS B MEMBER 1"/>
    <property type="match status" value="1"/>
</dbReference>
<dbReference type="Proteomes" id="UP001460270">
    <property type="component" value="Unassembled WGS sequence"/>
</dbReference>
<evidence type="ECO:0000256" key="1">
    <source>
        <dbReference type="ARBA" id="ARBA00004189"/>
    </source>
</evidence>
<dbReference type="GO" id="GO:0033344">
    <property type="term" value="P:cholesterol efflux"/>
    <property type="evidence" value="ECO:0007669"/>
    <property type="project" value="TreeGrafter"/>
</dbReference>
<organism evidence="15 16">
    <name type="scientific">Mugilogobius chulae</name>
    <name type="common">yellowstripe goby</name>
    <dbReference type="NCBI Taxonomy" id="88201"/>
    <lineage>
        <taxon>Eukaryota</taxon>
        <taxon>Metazoa</taxon>
        <taxon>Chordata</taxon>
        <taxon>Craniata</taxon>
        <taxon>Vertebrata</taxon>
        <taxon>Euteleostomi</taxon>
        <taxon>Actinopterygii</taxon>
        <taxon>Neopterygii</taxon>
        <taxon>Teleostei</taxon>
        <taxon>Neoteleostei</taxon>
        <taxon>Acanthomorphata</taxon>
        <taxon>Gobiaria</taxon>
        <taxon>Gobiiformes</taxon>
        <taxon>Gobioidei</taxon>
        <taxon>Gobiidae</taxon>
        <taxon>Gobionellinae</taxon>
        <taxon>Mugilogobius</taxon>
    </lineage>
</organism>